<protein>
    <recommendedName>
        <fullName evidence="3">RNA polymerase sigma-70 region 2 domain-containing protein</fullName>
    </recommendedName>
</protein>
<dbReference type="EMBL" id="BAABGZ010000075">
    <property type="protein sequence ID" value="GAA4365871.1"/>
    <property type="molecule type" value="Genomic_DNA"/>
</dbReference>
<dbReference type="Proteomes" id="UP001501153">
    <property type="component" value="Unassembled WGS sequence"/>
</dbReference>
<gene>
    <name evidence="1" type="ORF">GCM10023185_36560</name>
</gene>
<dbReference type="RefSeq" id="WP_345237565.1">
    <property type="nucleotide sequence ID" value="NZ_BAABGZ010000075.1"/>
</dbReference>
<reference evidence="2" key="1">
    <citation type="journal article" date="2019" name="Int. J. Syst. Evol. Microbiol.">
        <title>The Global Catalogue of Microorganisms (GCM) 10K type strain sequencing project: providing services to taxonomists for standard genome sequencing and annotation.</title>
        <authorList>
            <consortium name="The Broad Institute Genomics Platform"/>
            <consortium name="The Broad Institute Genome Sequencing Center for Infectious Disease"/>
            <person name="Wu L."/>
            <person name="Ma J."/>
        </authorList>
    </citation>
    <scope>NUCLEOTIDE SEQUENCE [LARGE SCALE GENOMIC DNA]</scope>
    <source>
        <strain evidence="2">JCM 17923</strain>
    </source>
</reference>
<evidence type="ECO:0000313" key="2">
    <source>
        <dbReference type="Proteomes" id="UP001501153"/>
    </source>
</evidence>
<keyword evidence="2" id="KW-1185">Reference proteome</keyword>
<organism evidence="1 2">
    <name type="scientific">Hymenobacter saemangeumensis</name>
    <dbReference type="NCBI Taxonomy" id="1084522"/>
    <lineage>
        <taxon>Bacteria</taxon>
        <taxon>Pseudomonadati</taxon>
        <taxon>Bacteroidota</taxon>
        <taxon>Cytophagia</taxon>
        <taxon>Cytophagales</taxon>
        <taxon>Hymenobacteraceae</taxon>
        <taxon>Hymenobacter</taxon>
    </lineage>
</organism>
<proteinExistence type="predicted"/>
<evidence type="ECO:0000313" key="1">
    <source>
        <dbReference type="EMBL" id="GAA4365871.1"/>
    </source>
</evidence>
<accession>A0ABP8IQ43</accession>
<evidence type="ECO:0008006" key="3">
    <source>
        <dbReference type="Google" id="ProtNLM"/>
    </source>
</evidence>
<comment type="caution">
    <text evidence="1">The sequence shown here is derived from an EMBL/GenBank/DDBJ whole genome shotgun (WGS) entry which is preliminary data.</text>
</comment>
<sequence length="97" mass="10532">MLRRLRIVAAASEPTACVAQHPRLATVPPFVLAVARQYPDRGLSLVQLAVIGEAGWLAAQRHYGADTAGLARWGTRWARERILQVLGARLGENPPPS</sequence>
<name>A0ABP8IQ43_9BACT</name>